<keyword evidence="1" id="KW-0472">Membrane</keyword>
<organism evidence="2 3">
    <name type="scientific">Dermatophagoides pteronyssinus</name>
    <name type="common">European house dust mite</name>
    <dbReference type="NCBI Taxonomy" id="6956"/>
    <lineage>
        <taxon>Eukaryota</taxon>
        <taxon>Metazoa</taxon>
        <taxon>Ecdysozoa</taxon>
        <taxon>Arthropoda</taxon>
        <taxon>Chelicerata</taxon>
        <taxon>Arachnida</taxon>
        <taxon>Acari</taxon>
        <taxon>Acariformes</taxon>
        <taxon>Sarcoptiformes</taxon>
        <taxon>Astigmata</taxon>
        <taxon>Psoroptidia</taxon>
        <taxon>Analgoidea</taxon>
        <taxon>Pyroglyphidae</taxon>
        <taxon>Dermatophagoidinae</taxon>
        <taxon>Dermatophagoides</taxon>
    </lineage>
</organism>
<reference evidence="2 3" key="2">
    <citation type="journal article" date="2022" name="Mol. Biol. Evol.">
        <title>Comparative Genomics Reveals Insights into the Divergent Evolution of Astigmatic Mites and Household Pest Adaptations.</title>
        <authorList>
            <person name="Xiong Q."/>
            <person name="Wan A.T."/>
            <person name="Liu X."/>
            <person name="Fung C.S."/>
            <person name="Xiao X."/>
            <person name="Malainual N."/>
            <person name="Hou J."/>
            <person name="Wang L."/>
            <person name="Wang M."/>
            <person name="Yang K.Y."/>
            <person name="Cui Y."/>
            <person name="Leung E.L."/>
            <person name="Nong W."/>
            <person name="Shin S.K."/>
            <person name="Au S.W."/>
            <person name="Jeong K.Y."/>
            <person name="Chew F.T."/>
            <person name="Hui J.H."/>
            <person name="Leung T.F."/>
            <person name="Tungtrongchitr A."/>
            <person name="Zhong N."/>
            <person name="Liu Z."/>
            <person name="Tsui S.K."/>
        </authorList>
    </citation>
    <scope>NUCLEOTIDE SEQUENCE [LARGE SCALE GENOMIC DNA]</scope>
    <source>
        <strain evidence="2">Derp</strain>
    </source>
</reference>
<dbReference type="Proteomes" id="UP000887458">
    <property type="component" value="Unassembled WGS sequence"/>
</dbReference>
<keyword evidence="3" id="KW-1185">Reference proteome</keyword>
<evidence type="ECO:0008006" key="4">
    <source>
        <dbReference type="Google" id="ProtNLM"/>
    </source>
</evidence>
<reference evidence="2 3" key="1">
    <citation type="journal article" date="2018" name="J. Allergy Clin. Immunol.">
        <title>High-quality assembly of Dermatophagoides pteronyssinus genome and transcriptome reveals a wide range of novel allergens.</title>
        <authorList>
            <person name="Liu X.Y."/>
            <person name="Yang K.Y."/>
            <person name="Wang M.Q."/>
            <person name="Kwok J.S."/>
            <person name="Zeng X."/>
            <person name="Yang Z."/>
            <person name="Xiao X.J."/>
            <person name="Lau C.P."/>
            <person name="Li Y."/>
            <person name="Huang Z.M."/>
            <person name="Ba J.G."/>
            <person name="Yim A.K."/>
            <person name="Ouyang C.Y."/>
            <person name="Ngai S.M."/>
            <person name="Chan T.F."/>
            <person name="Leung E.L."/>
            <person name="Liu L."/>
            <person name="Liu Z.G."/>
            <person name="Tsui S.K."/>
        </authorList>
    </citation>
    <scope>NUCLEOTIDE SEQUENCE [LARGE SCALE GENOMIC DNA]</scope>
    <source>
        <strain evidence="2">Derp</strain>
    </source>
</reference>
<evidence type="ECO:0000313" key="3">
    <source>
        <dbReference type="Proteomes" id="UP000887458"/>
    </source>
</evidence>
<keyword evidence="1" id="KW-1133">Transmembrane helix</keyword>
<dbReference type="EMBL" id="NJHN03000053">
    <property type="protein sequence ID" value="KAH9420153.1"/>
    <property type="molecule type" value="Genomic_DNA"/>
</dbReference>
<protein>
    <recommendedName>
        <fullName evidence="4">Transmembrane protein</fullName>
    </recommendedName>
</protein>
<keyword evidence="1" id="KW-0812">Transmembrane</keyword>
<sequence>MKSNKNWLSWLDRFRFREFVNRVFAFMNLFCLVQFKTISSPQTTSINIFSLKGQKKSMIITILRFKKKIQIERITKMEKKNICTIFIINISRIWFYLYVVNSFGMISISIVHMDI</sequence>
<feature type="transmembrane region" description="Helical" evidence="1">
    <location>
        <begin position="93"/>
        <end position="113"/>
    </location>
</feature>
<comment type="caution">
    <text evidence="2">The sequence shown here is derived from an EMBL/GenBank/DDBJ whole genome shotgun (WGS) entry which is preliminary data.</text>
</comment>
<evidence type="ECO:0000256" key="1">
    <source>
        <dbReference type="SAM" id="Phobius"/>
    </source>
</evidence>
<name>A0ABQ8JCJ2_DERPT</name>
<proteinExistence type="predicted"/>
<accession>A0ABQ8JCJ2</accession>
<gene>
    <name evidence="2" type="ORF">DERP_011487</name>
</gene>
<evidence type="ECO:0000313" key="2">
    <source>
        <dbReference type="EMBL" id="KAH9420153.1"/>
    </source>
</evidence>